<dbReference type="EMBL" id="CASHTH010003385">
    <property type="protein sequence ID" value="CAI8044297.1"/>
    <property type="molecule type" value="Genomic_DNA"/>
</dbReference>
<protein>
    <submittedName>
        <fullName evidence="7">DnaJ homolog subfamily C member 22</fullName>
    </submittedName>
</protein>
<keyword evidence="4 5" id="KW-0472">Membrane</keyword>
<name>A0AA35TAK9_GEOBA</name>
<comment type="caution">
    <text evidence="7">The sequence shown here is derived from an EMBL/GenBank/DDBJ whole genome shotgun (WGS) entry which is preliminary data.</text>
</comment>
<accession>A0AA35TAK9</accession>
<feature type="transmembrane region" description="Helical" evidence="5">
    <location>
        <begin position="25"/>
        <end position="44"/>
    </location>
</feature>
<evidence type="ECO:0000313" key="7">
    <source>
        <dbReference type="EMBL" id="CAI8044297.1"/>
    </source>
</evidence>
<feature type="transmembrane region" description="Helical" evidence="5">
    <location>
        <begin position="162"/>
        <end position="183"/>
    </location>
</feature>
<evidence type="ECO:0000256" key="1">
    <source>
        <dbReference type="ARBA" id="ARBA00004141"/>
    </source>
</evidence>
<feature type="transmembrane region" description="Helical" evidence="5">
    <location>
        <begin position="135"/>
        <end position="155"/>
    </location>
</feature>
<keyword evidence="3 5" id="KW-1133">Transmembrane helix</keyword>
<feature type="transmembrane region" description="Helical" evidence="5">
    <location>
        <begin position="50"/>
        <end position="72"/>
    </location>
</feature>
<sequence>MEKENRKALEDDKTSTEVAKSKSKLVAYLLWFFLGWAGIHHFYLRRYRQGVLWLTSFGGLFGIGYLGDIFRLQKYVHYSNKRYLFVERLRQNKKYSKSGPRVSDNFHRIVSQVMFGVFYRGLIYCAIPWESPVMNYAAFILPLGTAFGTYMVSNVGLQESSFWWSLLGAYIGEFFGAYIGVYFSGLLPLSKPLSVALFSMLCSTYGWKWREKEEDASCGKLLFVALFSFIVCLILSGSFIYCNASIKANDGGVIKFHDVFDKFFNSGNITELYKTGGRIAIWERLITLQILMENIVLSKYWDLILKQTLKM</sequence>
<comment type="subcellular location">
    <subcellularLocation>
        <location evidence="1">Membrane</location>
        <topology evidence="1">Multi-pass membrane protein</topology>
    </subcellularLocation>
</comment>
<organism evidence="7 8">
    <name type="scientific">Geodia barretti</name>
    <name type="common">Barrett's horny sponge</name>
    <dbReference type="NCBI Taxonomy" id="519541"/>
    <lineage>
        <taxon>Eukaryota</taxon>
        <taxon>Metazoa</taxon>
        <taxon>Porifera</taxon>
        <taxon>Demospongiae</taxon>
        <taxon>Heteroscleromorpha</taxon>
        <taxon>Tetractinellida</taxon>
        <taxon>Astrophorina</taxon>
        <taxon>Geodiidae</taxon>
        <taxon>Geodia</taxon>
    </lineage>
</organism>
<evidence type="ECO:0000313" key="8">
    <source>
        <dbReference type="Proteomes" id="UP001174909"/>
    </source>
</evidence>
<feature type="transmembrane region" description="Helical" evidence="5">
    <location>
        <begin position="221"/>
        <end position="241"/>
    </location>
</feature>
<evidence type="ECO:0000256" key="5">
    <source>
        <dbReference type="SAM" id="Phobius"/>
    </source>
</evidence>
<dbReference type="PANTHER" id="PTHR44733">
    <property type="entry name" value="DNAJ HOMOLOG SUBFAMILY C MEMBER 22"/>
    <property type="match status" value="1"/>
</dbReference>
<evidence type="ECO:0000256" key="3">
    <source>
        <dbReference type="ARBA" id="ARBA00022989"/>
    </source>
</evidence>
<evidence type="ECO:0000259" key="6">
    <source>
        <dbReference type="Pfam" id="PF05154"/>
    </source>
</evidence>
<dbReference type="InterPro" id="IPR007829">
    <property type="entry name" value="TM2"/>
</dbReference>
<keyword evidence="2 5" id="KW-0812">Transmembrane</keyword>
<proteinExistence type="predicted"/>
<evidence type="ECO:0000256" key="4">
    <source>
        <dbReference type="ARBA" id="ARBA00023136"/>
    </source>
</evidence>
<keyword evidence="8" id="KW-1185">Reference proteome</keyword>
<evidence type="ECO:0000256" key="2">
    <source>
        <dbReference type="ARBA" id="ARBA00022692"/>
    </source>
</evidence>
<dbReference type="Pfam" id="PF05154">
    <property type="entry name" value="TM2"/>
    <property type="match status" value="1"/>
</dbReference>
<dbReference type="AlphaFoldDB" id="A0AA35TAK9"/>
<reference evidence="7" key="1">
    <citation type="submission" date="2023-03" db="EMBL/GenBank/DDBJ databases">
        <authorList>
            <person name="Steffen K."/>
            <person name="Cardenas P."/>
        </authorList>
    </citation>
    <scope>NUCLEOTIDE SEQUENCE</scope>
</reference>
<feature type="domain" description="TM2" evidence="6">
    <location>
        <begin position="21"/>
        <end position="70"/>
    </location>
</feature>
<dbReference type="Proteomes" id="UP001174909">
    <property type="component" value="Unassembled WGS sequence"/>
</dbReference>
<gene>
    <name evidence="7" type="ORF">GBAR_LOCUS24580</name>
</gene>
<dbReference type="GO" id="GO:0016020">
    <property type="term" value="C:membrane"/>
    <property type="evidence" value="ECO:0007669"/>
    <property type="project" value="UniProtKB-SubCell"/>
</dbReference>
<dbReference type="PANTHER" id="PTHR44733:SF1">
    <property type="entry name" value="DNAJ HOMOLOG SUBFAMILY C MEMBER 22"/>
    <property type="match status" value="1"/>
</dbReference>